<protein>
    <recommendedName>
        <fullName evidence="1">F-box domain-containing protein</fullName>
    </recommendedName>
</protein>
<dbReference type="InParanoid" id="A0A369J0Q0"/>
<evidence type="ECO:0000313" key="3">
    <source>
        <dbReference type="Proteomes" id="UP000076154"/>
    </source>
</evidence>
<comment type="caution">
    <text evidence="2">The sequence shown here is derived from an EMBL/GenBank/DDBJ whole genome shotgun (WGS) entry which is preliminary data.</text>
</comment>
<evidence type="ECO:0000259" key="1">
    <source>
        <dbReference type="PROSITE" id="PS50181"/>
    </source>
</evidence>
<dbReference type="PROSITE" id="PS50181">
    <property type="entry name" value="FBOX"/>
    <property type="match status" value="1"/>
</dbReference>
<dbReference type="AlphaFoldDB" id="A0A369J0Q0"/>
<feature type="domain" description="F-box" evidence="1">
    <location>
        <begin position="101"/>
        <end position="157"/>
    </location>
</feature>
<dbReference type="Gene3D" id="1.20.1280.50">
    <property type="match status" value="1"/>
</dbReference>
<keyword evidence="3" id="KW-1185">Reference proteome</keyword>
<name>A0A369J0Q0_HYPMA</name>
<dbReference type="OrthoDB" id="3365698at2759"/>
<accession>A0A369J0Q0</accession>
<proteinExistence type="predicted"/>
<dbReference type="STRING" id="39966.A0A369J0Q0"/>
<gene>
    <name evidence="2" type="ORF">Hypma_016180</name>
</gene>
<evidence type="ECO:0000313" key="2">
    <source>
        <dbReference type="EMBL" id="RDB14962.1"/>
    </source>
</evidence>
<dbReference type="EMBL" id="LUEZ02000095">
    <property type="protein sequence ID" value="RDB14962.1"/>
    <property type="molecule type" value="Genomic_DNA"/>
</dbReference>
<dbReference type="Proteomes" id="UP000076154">
    <property type="component" value="Unassembled WGS sequence"/>
</dbReference>
<sequence length="610" mass="69849">MADAENSVQPADNDDMASELHALQIVQSMRRASYESSHPSSISQSQLSSVVDYLDCVPALPSDTQAGILQTVITSNEKEVIQLRARIHELEAETKHYRSFFSPIRVLPNELLLKIFRLLVPKKLRAPHTLSAPLVLCHVCASWRTLVLGAPVFWTKLEFPMQLKFFEDDFSKHRLHAEKETCRHKALLDFWFSNAASCPLTFVLYTTARTDPSMGYPYYSRDWDFSPIWDSSLSAIAKHSHRFQRLVLELNNISVFRRFLLRSDLAFPLLKELVIRIKALTGDEWDMWTSDRPYNLQAWPVFKDATSLRSTTVELPGGMHFQLQLPFARLIEMDWSETMLPTADFRSKLQVCTSLRKGSFLIGEPEYIYEPLSDDIHASHCSNVIDLTVEFRASSWLQSPQVDPRSLDGLTLPALKRFVLASVRKISCFPWVGESHNLSSQISLHLLHSLTLSRIHISTDDFLAVLELSSNLTDLSFGLSIDQDRFFEFLTHLMPCRPPRLQLANLQRLAFIVASLSEDEESSGEPFSLSIFQSMVESRSTSHDACKPLQSVHLFVRRPWEAWNRSSLTPLLAQLALDVRVSKIRFRTTAVHASFELRDHSSVYEFHKRR</sequence>
<organism evidence="2 3">
    <name type="scientific">Hypsizygus marmoreus</name>
    <name type="common">White beech mushroom</name>
    <name type="synonym">Agaricus marmoreus</name>
    <dbReference type="NCBI Taxonomy" id="39966"/>
    <lineage>
        <taxon>Eukaryota</taxon>
        <taxon>Fungi</taxon>
        <taxon>Dikarya</taxon>
        <taxon>Basidiomycota</taxon>
        <taxon>Agaricomycotina</taxon>
        <taxon>Agaricomycetes</taxon>
        <taxon>Agaricomycetidae</taxon>
        <taxon>Agaricales</taxon>
        <taxon>Tricholomatineae</taxon>
        <taxon>Lyophyllaceae</taxon>
        <taxon>Hypsizygus</taxon>
    </lineage>
</organism>
<reference evidence="2" key="1">
    <citation type="submission" date="2018-04" db="EMBL/GenBank/DDBJ databases">
        <title>Whole genome sequencing of Hypsizygus marmoreus.</title>
        <authorList>
            <person name="Choi I.-G."/>
            <person name="Min B."/>
            <person name="Kim J.-G."/>
            <person name="Kim S."/>
            <person name="Oh Y.-L."/>
            <person name="Kong W.-S."/>
            <person name="Park H."/>
            <person name="Jeong J."/>
            <person name="Song E.-S."/>
        </authorList>
    </citation>
    <scope>NUCLEOTIDE SEQUENCE [LARGE SCALE GENOMIC DNA]</scope>
    <source>
        <strain evidence="2">51987-8</strain>
    </source>
</reference>
<dbReference type="InterPro" id="IPR001810">
    <property type="entry name" value="F-box_dom"/>
</dbReference>